<organism evidence="4 5">
    <name type="scientific">Allosaccharopolyspora coralli</name>
    <dbReference type="NCBI Taxonomy" id="2665642"/>
    <lineage>
        <taxon>Bacteria</taxon>
        <taxon>Bacillati</taxon>
        <taxon>Actinomycetota</taxon>
        <taxon>Actinomycetes</taxon>
        <taxon>Pseudonocardiales</taxon>
        <taxon>Pseudonocardiaceae</taxon>
        <taxon>Allosaccharopolyspora</taxon>
    </lineage>
</organism>
<dbReference type="Proteomes" id="UP000371041">
    <property type="component" value="Chromosome"/>
</dbReference>
<dbReference type="InterPro" id="IPR016181">
    <property type="entry name" value="Acyl_CoA_acyltransferase"/>
</dbReference>
<dbReference type="KEGG" id="sace:GIY23_11195"/>
<name>A0A5Q3Q873_9PSEU</name>
<proteinExistence type="predicted"/>
<keyword evidence="1 4" id="KW-0808">Transferase</keyword>
<protein>
    <submittedName>
        <fullName evidence="4">GNAT family N-acetyltransferase</fullName>
    </submittedName>
</protein>
<dbReference type="PANTHER" id="PTHR43800">
    <property type="entry name" value="PEPTIDYL-LYSINE N-ACETYLTRANSFERASE YJAB"/>
    <property type="match status" value="1"/>
</dbReference>
<dbReference type="PANTHER" id="PTHR43800:SF1">
    <property type="entry name" value="PEPTIDYL-LYSINE N-ACETYLTRANSFERASE YJAB"/>
    <property type="match status" value="1"/>
</dbReference>
<dbReference type="Pfam" id="PF13508">
    <property type="entry name" value="Acetyltransf_7"/>
    <property type="match status" value="1"/>
</dbReference>
<dbReference type="RefSeq" id="WP_154076593.1">
    <property type="nucleotide sequence ID" value="NZ_CP045929.1"/>
</dbReference>
<dbReference type="Gene3D" id="3.40.630.30">
    <property type="match status" value="1"/>
</dbReference>
<evidence type="ECO:0000259" key="3">
    <source>
        <dbReference type="PROSITE" id="PS51186"/>
    </source>
</evidence>
<feature type="domain" description="N-acetyltransferase" evidence="3">
    <location>
        <begin position="1"/>
        <end position="147"/>
    </location>
</feature>
<dbReference type="EMBL" id="CP045929">
    <property type="protein sequence ID" value="QGK70010.1"/>
    <property type="molecule type" value="Genomic_DNA"/>
</dbReference>
<dbReference type="SUPFAM" id="SSF55729">
    <property type="entry name" value="Acyl-CoA N-acyltransferases (Nat)"/>
    <property type="match status" value="1"/>
</dbReference>
<dbReference type="AlphaFoldDB" id="A0A5Q3Q873"/>
<dbReference type="GO" id="GO:0016747">
    <property type="term" value="F:acyltransferase activity, transferring groups other than amino-acyl groups"/>
    <property type="evidence" value="ECO:0007669"/>
    <property type="project" value="InterPro"/>
</dbReference>
<accession>A0A5Q3Q873</accession>
<evidence type="ECO:0000313" key="5">
    <source>
        <dbReference type="Proteomes" id="UP000371041"/>
    </source>
</evidence>
<evidence type="ECO:0000313" key="4">
    <source>
        <dbReference type="EMBL" id="QGK70010.1"/>
    </source>
</evidence>
<dbReference type="PROSITE" id="PS51186">
    <property type="entry name" value="GNAT"/>
    <property type="match status" value="1"/>
</dbReference>
<gene>
    <name evidence="4" type="ORF">GIY23_11195</name>
</gene>
<dbReference type="CDD" id="cd04301">
    <property type="entry name" value="NAT_SF"/>
    <property type="match status" value="1"/>
</dbReference>
<evidence type="ECO:0000256" key="2">
    <source>
        <dbReference type="ARBA" id="ARBA00023315"/>
    </source>
</evidence>
<reference evidence="5" key="1">
    <citation type="submission" date="2019-11" db="EMBL/GenBank/DDBJ databases">
        <title>The complete genome sequence of Saccharopolyspora sp. E2A.</title>
        <authorList>
            <person name="Zhang G."/>
        </authorList>
    </citation>
    <scope>NUCLEOTIDE SEQUENCE [LARGE SCALE GENOMIC DNA]</scope>
    <source>
        <strain evidence="5">E2A</strain>
    </source>
</reference>
<dbReference type="InterPro" id="IPR000182">
    <property type="entry name" value="GNAT_dom"/>
</dbReference>
<sequence>MHVRSARSDDLRLLPAVEAAADTVFVPWGITDLPPPAGPDELATARKVLVAGDPPAGFLRLEEIDGRAHVEQLSVHPDHMRRGLGGALLQAALGWAADSGFAETTLVTYADIPWNAPFYRKHGFVPLPQLSTGLIALRDKEITLGLDEHGTRVVFYRTVTGRV</sequence>
<keyword evidence="2" id="KW-0012">Acyltransferase</keyword>
<evidence type="ECO:0000256" key="1">
    <source>
        <dbReference type="ARBA" id="ARBA00022679"/>
    </source>
</evidence>
<keyword evidence="5" id="KW-1185">Reference proteome</keyword>